<keyword evidence="14" id="KW-1185">Reference proteome</keyword>
<dbReference type="Gene3D" id="1.20.930.10">
    <property type="entry name" value="Conserved domain common to transcription factors TFIIS, elongin A, CRSP70"/>
    <property type="match status" value="1"/>
</dbReference>
<keyword evidence="11" id="KW-1133">Transmembrane helix</keyword>
<keyword evidence="11" id="KW-0472">Membrane</keyword>
<proteinExistence type="inferred from homology"/>
<evidence type="ECO:0000256" key="2">
    <source>
        <dbReference type="ARBA" id="ARBA00022664"/>
    </source>
</evidence>
<organism evidence="13 14">
    <name type="scientific">Anopheles minimus</name>
    <dbReference type="NCBI Taxonomy" id="112268"/>
    <lineage>
        <taxon>Eukaryota</taxon>
        <taxon>Metazoa</taxon>
        <taxon>Ecdysozoa</taxon>
        <taxon>Arthropoda</taxon>
        <taxon>Hexapoda</taxon>
        <taxon>Insecta</taxon>
        <taxon>Pterygota</taxon>
        <taxon>Neoptera</taxon>
        <taxon>Endopterygota</taxon>
        <taxon>Diptera</taxon>
        <taxon>Nematocera</taxon>
        <taxon>Culicoidea</taxon>
        <taxon>Culicidae</taxon>
        <taxon>Anophelinae</taxon>
        <taxon>Anopheles</taxon>
    </lineage>
</organism>
<evidence type="ECO:0000256" key="7">
    <source>
        <dbReference type="ARBA" id="ARBA00023242"/>
    </source>
</evidence>
<feature type="compositionally biased region" description="Basic and acidic residues" evidence="10">
    <location>
        <begin position="360"/>
        <end position="370"/>
    </location>
</feature>
<feature type="region of interest" description="Disordered" evidence="10">
    <location>
        <begin position="287"/>
        <end position="394"/>
    </location>
</feature>
<name>A0A182W5T1_9DIPT</name>
<evidence type="ECO:0000259" key="12">
    <source>
        <dbReference type="PROSITE" id="PS51319"/>
    </source>
</evidence>
<evidence type="ECO:0000256" key="1">
    <source>
        <dbReference type="ARBA" id="ARBA00022448"/>
    </source>
</evidence>
<keyword evidence="4" id="KW-0805">Transcription regulation</keyword>
<keyword evidence="6" id="KW-0508">mRNA splicing</keyword>
<keyword evidence="5" id="KW-0804">Transcription</keyword>
<dbReference type="VEuPathDB" id="VectorBase:AMIN005697"/>
<dbReference type="GO" id="GO:0016973">
    <property type="term" value="P:poly(A)+ mRNA export from nucleus"/>
    <property type="evidence" value="ECO:0007669"/>
    <property type="project" value="TreeGrafter"/>
</dbReference>
<feature type="compositionally biased region" description="Basic residues" evidence="10">
    <location>
        <begin position="157"/>
        <end position="174"/>
    </location>
</feature>
<dbReference type="GO" id="GO:0008380">
    <property type="term" value="P:RNA splicing"/>
    <property type="evidence" value="ECO:0007669"/>
    <property type="project" value="UniProtKB-KW"/>
</dbReference>
<dbReference type="GO" id="GO:0006397">
    <property type="term" value="P:mRNA processing"/>
    <property type="evidence" value="ECO:0007669"/>
    <property type="project" value="UniProtKB-KW"/>
</dbReference>
<evidence type="ECO:0000256" key="3">
    <source>
        <dbReference type="ARBA" id="ARBA00022816"/>
    </source>
</evidence>
<feature type="domain" description="TFIIS N-terminal" evidence="12">
    <location>
        <begin position="476"/>
        <end position="554"/>
    </location>
</feature>
<feature type="compositionally biased region" description="Polar residues" evidence="10">
    <location>
        <begin position="131"/>
        <end position="140"/>
    </location>
</feature>
<dbReference type="Proteomes" id="UP000075920">
    <property type="component" value="Unassembled WGS sequence"/>
</dbReference>
<feature type="transmembrane region" description="Helical" evidence="11">
    <location>
        <begin position="196"/>
        <end position="220"/>
    </location>
</feature>
<evidence type="ECO:0000256" key="6">
    <source>
        <dbReference type="ARBA" id="ARBA00023187"/>
    </source>
</evidence>
<evidence type="ECO:0000313" key="13">
    <source>
        <dbReference type="EnsemblMetazoa" id="AMIN005697-PA"/>
    </source>
</evidence>
<feature type="compositionally biased region" description="Polar residues" evidence="10">
    <location>
        <begin position="57"/>
        <end position="66"/>
    </location>
</feature>
<reference evidence="13" key="2">
    <citation type="submission" date="2020-05" db="UniProtKB">
        <authorList>
            <consortium name="EnsemblMetazoa"/>
        </authorList>
    </citation>
    <scope>IDENTIFICATION</scope>
    <source>
        <strain evidence="13">MINIMUS1</strain>
    </source>
</reference>
<comment type="similarity">
    <text evidence="8">Belongs to the IWS1 family.</text>
</comment>
<evidence type="ECO:0000256" key="4">
    <source>
        <dbReference type="ARBA" id="ARBA00023015"/>
    </source>
</evidence>
<keyword evidence="2" id="KW-0507">mRNA processing</keyword>
<dbReference type="PROSITE" id="PS51319">
    <property type="entry name" value="TFIIS_N"/>
    <property type="match status" value="1"/>
</dbReference>
<dbReference type="STRING" id="112268.A0A182W5T1"/>
<dbReference type="GO" id="GO:0005634">
    <property type="term" value="C:nucleus"/>
    <property type="evidence" value="ECO:0007669"/>
    <property type="project" value="UniProtKB-SubCell"/>
</dbReference>
<dbReference type="EnsemblMetazoa" id="AMIN005697-RA">
    <property type="protein sequence ID" value="AMIN005697-PA"/>
    <property type="gene ID" value="AMIN005697"/>
</dbReference>
<keyword evidence="11" id="KW-0812">Transmembrane</keyword>
<dbReference type="FunFam" id="1.20.930.10:FF:000001">
    <property type="entry name" value="IWS1, SUPT6H interacting protein"/>
    <property type="match status" value="1"/>
</dbReference>
<feature type="region of interest" description="Disordered" evidence="10">
    <location>
        <begin position="88"/>
        <end position="182"/>
    </location>
</feature>
<feature type="region of interest" description="Disordered" evidence="10">
    <location>
        <begin position="558"/>
        <end position="616"/>
    </location>
</feature>
<feature type="compositionally biased region" description="Basic and acidic residues" evidence="10">
    <location>
        <begin position="560"/>
        <end position="569"/>
    </location>
</feature>
<dbReference type="PANTHER" id="PTHR46010">
    <property type="entry name" value="PROTEIN IWS1 HOMOLOG"/>
    <property type="match status" value="1"/>
</dbReference>
<evidence type="ECO:0000256" key="9">
    <source>
        <dbReference type="PROSITE-ProRule" id="PRU00649"/>
    </source>
</evidence>
<evidence type="ECO:0000256" key="8">
    <source>
        <dbReference type="ARBA" id="ARBA00037992"/>
    </source>
</evidence>
<evidence type="ECO:0000256" key="5">
    <source>
        <dbReference type="ARBA" id="ARBA00023163"/>
    </source>
</evidence>
<feature type="region of interest" description="Disordered" evidence="10">
    <location>
        <begin position="54"/>
        <end position="76"/>
    </location>
</feature>
<evidence type="ECO:0000256" key="10">
    <source>
        <dbReference type="SAM" id="MobiDB-lite"/>
    </source>
</evidence>
<feature type="compositionally biased region" description="Basic and acidic residues" evidence="10">
    <location>
        <begin position="599"/>
        <end position="609"/>
    </location>
</feature>
<sequence>MQFSSAARYYIPVIIPYGVIFRAAISVCRFGITVSSGLIQSGQDKLYVMEANGESVAENSAENSQPNDEDLKHTEPPNAAVDAIDAEAASKPQETDIGERDENKQECMDDNKEANTVVEAKIQSPGLVRSRSCSRNSHTSQQDRERSGSEISENKSRKSRSTSRQSRRRTRSRNRSTSSWQSTRPNTFAFPISFRLWISFPISLSLSFPVRIPFSVAFSFTLPLRFRFTVPFPIRIGFSFAFPLWIWFAFTFPVTRPLPLPFPLTLTLRNSVELTVAFLEIQIRQSKPKSPSMATGGGNRSDGEDAAGPSTSGGSKHIKQPKRIIDSDDEDNDDGVGTRDDDKRQNDPDEVSSIADEADPSSHKGGKQDIIDSDDDGIKDDGSERGQFMSDFDIMMARKKEEKSRRRKRNDIDLINDNDDLIAQLLQRMRQAAEQDRQLNLESKPATKKIAMLKYVMSQLIKKDLQLAFLEHNVLNVLTDWIAPLPNKALPCLQIRESILKLLSDFPTIDKSYLKQSGIGKAVMYLYKHPNETKANRERAGRLINDWSRPIFNLSTDFKAMSREERQQRDLQQMPRKRKPSPDSSSSTSKNQKGLPFTEAEKGALRPGDKGWVQRARVPMPSDKEYIVRPKSKIDVDMSSIPKKKLNRYEKHLKKFIDQKRLNSTRRAVDISIEGRKMAL</sequence>
<dbReference type="Pfam" id="PF08711">
    <property type="entry name" value="Med26"/>
    <property type="match status" value="1"/>
</dbReference>
<dbReference type="InterPro" id="IPR017923">
    <property type="entry name" value="TFIIS_N"/>
</dbReference>
<dbReference type="AlphaFoldDB" id="A0A182W5T1"/>
<evidence type="ECO:0000256" key="11">
    <source>
        <dbReference type="SAM" id="Phobius"/>
    </source>
</evidence>
<keyword evidence="7 9" id="KW-0539">Nucleus</keyword>
<keyword evidence="1" id="KW-0813">Transport</keyword>
<dbReference type="PANTHER" id="PTHR46010:SF1">
    <property type="entry name" value="PROTEIN IWS1 HOMOLOG"/>
    <property type="match status" value="1"/>
</dbReference>
<feature type="compositionally biased region" description="Basic and acidic residues" evidence="10">
    <location>
        <begin position="93"/>
        <end position="113"/>
    </location>
</feature>
<comment type="subcellular location">
    <subcellularLocation>
        <location evidence="9">Nucleus</location>
    </subcellularLocation>
</comment>
<dbReference type="InterPro" id="IPR051037">
    <property type="entry name" value="RNAPII_TF_IWS1"/>
</dbReference>
<dbReference type="SUPFAM" id="SSF47676">
    <property type="entry name" value="Conserved domain common to transcription factors TFIIS, elongin A, CRSP70"/>
    <property type="match status" value="1"/>
</dbReference>
<protein>
    <recommendedName>
        <fullName evidence="12">TFIIS N-terminal domain-containing protein</fullName>
    </recommendedName>
</protein>
<feature type="transmembrane region" description="Helical" evidence="11">
    <location>
        <begin position="232"/>
        <end position="250"/>
    </location>
</feature>
<reference evidence="14" key="1">
    <citation type="submission" date="2013-03" db="EMBL/GenBank/DDBJ databases">
        <title>The Genome Sequence of Anopheles minimus MINIMUS1.</title>
        <authorList>
            <consortium name="The Broad Institute Genomics Platform"/>
            <person name="Neafsey D.E."/>
            <person name="Walton C."/>
            <person name="Walker B."/>
            <person name="Young S.K."/>
            <person name="Zeng Q."/>
            <person name="Gargeya S."/>
            <person name="Fitzgerald M."/>
            <person name="Haas B."/>
            <person name="Abouelleil A."/>
            <person name="Allen A.W."/>
            <person name="Alvarado L."/>
            <person name="Arachchi H.M."/>
            <person name="Berlin A.M."/>
            <person name="Chapman S.B."/>
            <person name="Gainer-Dewar J."/>
            <person name="Goldberg J."/>
            <person name="Griggs A."/>
            <person name="Gujja S."/>
            <person name="Hansen M."/>
            <person name="Howarth C."/>
            <person name="Imamovic A."/>
            <person name="Ireland A."/>
            <person name="Larimer J."/>
            <person name="McCowan C."/>
            <person name="Murphy C."/>
            <person name="Pearson M."/>
            <person name="Poon T.W."/>
            <person name="Priest M."/>
            <person name="Roberts A."/>
            <person name="Saif S."/>
            <person name="Shea T."/>
            <person name="Sisk P."/>
            <person name="Sykes S."/>
            <person name="Wortman J."/>
            <person name="Nusbaum C."/>
            <person name="Birren B."/>
        </authorList>
    </citation>
    <scope>NUCLEOTIDE SEQUENCE [LARGE SCALE GENOMIC DNA]</scope>
    <source>
        <strain evidence="14">MINIMUS1</strain>
    </source>
</reference>
<keyword evidence="3" id="KW-0509">mRNA transport</keyword>
<evidence type="ECO:0000313" key="14">
    <source>
        <dbReference type="Proteomes" id="UP000075920"/>
    </source>
</evidence>
<feature type="compositionally biased region" description="Basic and acidic residues" evidence="10">
    <location>
        <begin position="336"/>
        <end position="347"/>
    </location>
</feature>
<feature type="compositionally biased region" description="Basic and acidic residues" evidence="10">
    <location>
        <begin position="141"/>
        <end position="156"/>
    </location>
</feature>
<accession>A0A182W5T1</accession>
<dbReference type="InterPro" id="IPR035441">
    <property type="entry name" value="TFIIS/LEDGF_dom_sf"/>
</dbReference>